<dbReference type="EMBL" id="FNHW01000006">
    <property type="protein sequence ID" value="SDN50703.1"/>
    <property type="molecule type" value="Genomic_DNA"/>
</dbReference>
<evidence type="ECO:0000313" key="2">
    <source>
        <dbReference type="Proteomes" id="UP000199544"/>
    </source>
</evidence>
<evidence type="ECO:0000313" key="1">
    <source>
        <dbReference type="EMBL" id="SDN50703.1"/>
    </source>
</evidence>
<dbReference type="Proteomes" id="UP000199544">
    <property type="component" value="Unassembled WGS sequence"/>
</dbReference>
<dbReference type="STRING" id="459525.SAMN04488137_4696"/>
<accession>A0A1H0BYK3</accession>
<dbReference type="AlphaFoldDB" id="A0A1H0BYK3"/>
<reference evidence="2" key="1">
    <citation type="submission" date="2016-10" db="EMBL/GenBank/DDBJ databases">
        <authorList>
            <person name="Varghese N."/>
            <person name="Submissions S."/>
        </authorList>
    </citation>
    <scope>NUCLEOTIDE SEQUENCE [LARGE SCALE GENOMIC DNA]</scope>
    <source>
        <strain evidence="2">CGMCC 1.6854</strain>
    </source>
</reference>
<protein>
    <submittedName>
        <fullName evidence="1">Uncharacterized protein</fullName>
    </submittedName>
</protein>
<organism evidence="1 2">
    <name type="scientific">Fictibacillus solisalsi</name>
    <dbReference type="NCBI Taxonomy" id="459525"/>
    <lineage>
        <taxon>Bacteria</taxon>
        <taxon>Bacillati</taxon>
        <taxon>Bacillota</taxon>
        <taxon>Bacilli</taxon>
        <taxon>Bacillales</taxon>
        <taxon>Fictibacillaceae</taxon>
        <taxon>Fictibacillus</taxon>
    </lineage>
</organism>
<proteinExistence type="predicted"/>
<name>A0A1H0BYK3_9BACL</name>
<gene>
    <name evidence="1" type="ORF">SAMN04488137_4696</name>
</gene>
<keyword evidence="2" id="KW-1185">Reference proteome</keyword>
<sequence>MINKPKQHVFYEYIDENLVLTGTGYLLDTMKSLGIKKLTFLKLLPHLIILIEMILKLYT</sequence>